<protein>
    <submittedName>
        <fullName evidence="7">NAD(P)-dependent alcohol dehydrogenase</fullName>
    </submittedName>
</protein>
<evidence type="ECO:0000313" key="7">
    <source>
        <dbReference type="EMBL" id="RSK38618.1"/>
    </source>
</evidence>
<dbReference type="InterPro" id="IPR011032">
    <property type="entry name" value="GroES-like_sf"/>
</dbReference>
<dbReference type="InterPro" id="IPR029752">
    <property type="entry name" value="D-isomer_DH_CS1"/>
</dbReference>
<dbReference type="GO" id="GO:0008106">
    <property type="term" value="F:alcohol dehydrogenase (NADP+) activity"/>
    <property type="evidence" value="ECO:0007669"/>
    <property type="project" value="UniProtKB-ARBA"/>
</dbReference>
<dbReference type="SUPFAM" id="SSF51735">
    <property type="entry name" value="NAD(P)-binding Rossmann-fold domains"/>
    <property type="match status" value="1"/>
</dbReference>
<dbReference type="InterPro" id="IPR002328">
    <property type="entry name" value="ADH_Zn_CS"/>
</dbReference>
<keyword evidence="3 5" id="KW-0862">Zinc</keyword>
<evidence type="ECO:0000313" key="8">
    <source>
        <dbReference type="Proteomes" id="UP000270620"/>
    </source>
</evidence>
<dbReference type="Pfam" id="PF00107">
    <property type="entry name" value="ADH_zinc_N"/>
    <property type="match status" value="1"/>
</dbReference>
<organism evidence="7 8">
    <name type="scientific">Mangrovimonas spongiae</name>
    <dbReference type="NCBI Taxonomy" id="2494697"/>
    <lineage>
        <taxon>Bacteria</taxon>
        <taxon>Pseudomonadati</taxon>
        <taxon>Bacteroidota</taxon>
        <taxon>Flavobacteriia</taxon>
        <taxon>Flavobacteriales</taxon>
        <taxon>Flavobacteriaceae</taxon>
        <taxon>Mangrovimonas</taxon>
    </lineage>
</organism>
<dbReference type="PANTHER" id="PTHR42683">
    <property type="entry name" value="ALDEHYDE REDUCTASE"/>
    <property type="match status" value="1"/>
</dbReference>
<dbReference type="Pfam" id="PF08240">
    <property type="entry name" value="ADH_N"/>
    <property type="match status" value="1"/>
</dbReference>
<keyword evidence="8" id="KW-1185">Reference proteome</keyword>
<feature type="domain" description="Enoyl reductase (ER)" evidence="6">
    <location>
        <begin position="8"/>
        <end position="343"/>
    </location>
</feature>
<dbReference type="SMART" id="SM00829">
    <property type="entry name" value="PKS_ER"/>
    <property type="match status" value="1"/>
</dbReference>
<dbReference type="OrthoDB" id="9806940at2"/>
<keyword evidence="2 5" id="KW-0479">Metal-binding</keyword>
<comment type="caution">
    <text evidence="7">The sequence shown here is derived from an EMBL/GenBank/DDBJ whole genome shotgun (WGS) entry which is preliminary data.</text>
</comment>
<dbReference type="AlphaFoldDB" id="A0A428JWX7"/>
<dbReference type="InterPro" id="IPR013154">
    <property type="entry name" value="ADH-like_N"/>
</dbReference>
<dbReference type="PROSITE" id="PS00059">
    <property type="entry name" value="ADH_ZINC"/>
    <property type="match status" value="1"/>
</dbReference>
<evidence type="ECO:0000256" key="2">
    <source>
        <dbReference type="ARBA" id="ARBA00022723"/>
    </source>
</evidence>
<dbReference type="CDD" id="cd05283">
    <property type="entry name" value="CAD1"/>
    <property type="match status" value="1"/>
</dbReference>
<reference evidence="7 8" key="1">
    <citation type="submission" date="2018-12" db="EMBL/GenBank/DDBJ databases">
        <title>Mangrovimonas spongiae sp. nov., a novel member of the genus Mangrovimonas isolated from marine sponge.</title>
        <authorList>
            <person name="Zhuang L."/>
            <person name="Luo L."/>
        </authorList>
    </citation>
    <scope>NUCLEOTIDE SEQUENCE [LARGE SCALE GENOMIC DNA]</scope>
    <source>
        <strain evidence="7 8">HN-E26</strain>
    </source>
</reference>
<dbReference type="SUPFAM" id="SSF50129">
    <property type="entry name" value="GroES-like"/>
    <property type="match status" value="1"/>
</dbReference>
<evidence type="ECO:0000256" key="1">
    <source>
        <dbReference type="ARBA" id="ARBA00001947"/>
    </source>
</evidence>
<dbReference type="EMBL" id="RWBG01000005">
    <property type="protein sequence ID" value="RSK38618.1"/>
    <property type="molecule type" value="Genomic_DNA"/>
</dbReference>
<dbReference type="InterPro" id="IPR013149">
    <property type="entry name" value="ADH-like_C"/>
</dbReference>
<evidence type="ECO:0000256" key="5">
    <source>
        <dbReference type="RuleBase" id="RU361277"/>
    </source>
</evidence>
<dbReference type="FunFam" id="3.40.50.720:FF:000022">
    <property type="entry name" value="Cinnamyl alcohol dehydrogenase"/>
    <property type="match status" value="1"/>
</dbReference>
<dbReference type="RefSeq" id="WP_125468462.1">
    <property type="nucleotide sequence ID" value="NZ_RWBG01000005.1"/>
</dbReference>
<dbReference type="Gene3D" id="3.40.50.720">
    <property type="entry name" value="NAD(P)-binding Rossmann-like Domain"/>
    <property type="match status" value="1"/>
</dbReference>
<dbReference type="Proteomes" id="UP000270620">
    <property type="component" value="Unassembled WGS sequence"/>
</dbReference>
<evidence type="ECO:0000256" key="3">
    <source>
        <dbReference type="ARBA" id="ARBA00022833"/>
    </source>
</evidence>
<name>A0A428JWX7_9FLAO</name>
<dbReference type="Gene3D" id="3.90.180.10">
    <property type="entry name" value="Medium-chain alcohol dehydrogenases, catalytic domain"/>
    <property type="match status" value="1"/>
</dbReference>
<dbReference type="PROSITE" id="PS00065">
    <property type="entry name" value="D_2_HYDROXYACID_DH_1"/>
    <property type="match status" value="1"/>
</dbReference>
<comment type="similarity">
    <text evidence="5">Belongs to the zinc-containing alcohol dehydrogenase family.</text>
</comment>
<keyword evidence="4" id="KW-0560">Oxidoreductase</keyword>
<comment type="cofactor">
    <cofactor evidence="1 5">
        <name>Zn(2+)</name>
        <dbReference type="ChEBI" id="CHEBI:29105"/>
    </cofactor>
</comment>
<proteinExistence type="inferred from homology"/>
<dbReference type="GO" id="GO:0008270">
    <property type="term" value="F:zinc ion binding"/>
    <property type="evidence" value="ECO:0007669"/>
    <property type="project" value="InterPro"/>
</dbReference>
<dbReference type="InterPro" id="IPR047109">
    <property type="entry name" value="CAD-like"/>
</dbReference>
<accession>A0A428JWX7</accession>
<dbReference type="InterPro" id="IPR036291">
    <property type="entry name" value="NAD(P)-bd_dom_sf"/>
</dbReference>
<dbReference type="InterPro" id="IPR020843">
    <property type="entry name" value="ER"/>
</dbReference>
<evidence type="ECO:0000259" key="6">
    <source>
        <dbReference type="SMART" id="SM00829"/>
    </source>
</evidence>
<evidence type="ECO:0000256" key="4">
    <source>
        <dbReference type="ARBA" id="ARBA00023002"/>
    </source>
</evidence>
<gene>
    <name evidence="7" type="ORF">EJA19_11205</name>
</gene>
<sequence length="349" mass="37748">MTTIKAYGSMAPENALEPLDIKRRDVGETDVKIDILYCGVCHSDIHTARNEWGGAKYPVVPGHEIIGRVVSVGGDVSNFKEGDLVGVGCMVDSCQTCNSCKNNLEQFCENGATFTYGSADQHIKGQQTYGGYSTMVVVDKEFVLRVPENIDPAGAAPLLCAGITTWSPLRHWNVKKGDKVGVVGLGGLGHMGVKFAHALGAEVVMITTSPEKGNDAKELGADDVLISTNQEDMAKHAASFDFILNTIPVGHKMDPYIQLLKIDATMVIVGAVEPLEPFHGGGLIMGRKRVAGSLIGGIKETQEMLDFCGEHNIVSDIEMINMQDINTAYDRVVKSDVKYRFVIDMKSLK</sequence>